<dbReference type="Proteomes" id="UP001385951">
    <property type="component" value="Unassembled WGS sequence"/>
</dbReference>
<dbReference type="SMART" id="SM00937">
    <property type="entry name" value="PCRF"/>
    <property type="match status" value="1"/>
</dbReference>
<protein>
    <recommendedName>
        <fullName evidence="4">Prokaryotic-type class I peptide chain release factors domain-containing protein</fullName>
    </recommendedName>
</protein>
<keyword evidence="2" id="KW-0488">Methylation</keyword>
<evidence type="ECO:0000259" key="4">
    <source>
        <dbReference type="PROSITE" id="PS00745"/>
    </source>
</evidence>
<dbReference type="InterPro" id="IPR000352">
    <property type="entry name" value="Pep_chain_release_fac_I"/>
</dbReference>
<dbReference type="AlphaFoldDB" id="A0AAW0G151"/>
<dbReference type="GO" id="GO:0005739">
    <property type="term" value="C:mitochondrion"/>
    <property type="evidence" value="ECO:0007669"/>
    <property type="project" value="GOC"/>
</dbReference>
<proteinExistence type="inferred from homology"/>
<organism evidence="5 6">
    <name type="scientific">Cerrena zonata</name>
    <dbReference type="NCBI Taxonomy" id="2478898"/>
    <lineage>
        <taxon>Eukaryota</taxon>
        <taxon>Fungi</taxon>
        <taxon>Dikarya</taxon>
        <taxon>Basidiomycota</taxon>
        <taxon>Agaricomycotina</taxon>
        <taxon>Agaricomycetes</taxon>
        <taxon>Polyporales</taxon>
        <taxon>Cerrenaceae</taxon>
        <taxon>Cerrena</taxon>
    </lineage>
</organism>
<dbReference type="PANTHER" id="PTHR43804:SF7">
    <property type="entry name" value="LD18447P"/>
    <property type="match status" value="1"/>
</dbReference>
<accession>A0AAW0G151</accession>
<feature type="domain" description="Prokaryotic-type class I peptide chain release factors" evidence="4">
    <location>
        <begin position="206"/>
        <end position="222"/>
    </location>
</feature>
<dbReference type="FunFam" id="3.30.160.20:FF:000004">
    <property type="entry name" value="Peptide chain release factor 1"/>
    <property type="match status" value="1"/>
</dbReference>
<dbReference type="Pfam" id="PF03462">
    <property type="entry name" value="PCRF"/>
    <property type="match status" value="1"/>
</dbReference>
<dbReference type="PANTHER" id="PTHR43804">
    <property type="entry name" value="LD18447P"/>
    <property type="match status" value="1"/>
</dbReference>
<evidence type="ECO:0000313" key="5">
    <source>
        <dbReference type="EMBL" id="KAK7687195.1"/>
    </source>
</evidence>
<comment type="similarity">
    <text evidence="1">Belongs to the prokaryotic/mitochondrial release factor family.</text>
</comment>
<dbReference type="EMBL" id="JASBNA010000014">
    <property type="protein sequence ID" value="KAK7687195.1"/>
    <property type="molecule type" value="Genomic_DNA"/>
</dbReference>
<keyword evidence="3" id="KW-0648">Protein biosynthesis</keyword>
<evidence type="ECO:0000256" key="2">
    <source>
        <dbReference type="ARBA" id="ARBA00022481"/>
    </source>
</evidence>
<keyword evidence="6" id="KW-1185">Reference proteome</keyword>
<evidence type="ECO:0000313" key="6">
    <source>
        <dbReference type="Proteomes" id="UP001385951"/>
    </source>
</evidence>
<gene>
    <name evidence="5" type="ORF">QCA50_009699</name>
</gene>
<sequence>MGSPESKHLMKQLSETEPLWNAWQEWTKTNELLRETETLLNDPDPSMRSMASEEHADLQSQISDMVVNKFPSLVVPPSKTTHLSAIMELKAGVGGSESALFLSELLRMYIRLATLYRWKTNTIASNQTENGGIKDAIVEFVGERAYDTLRFESGVHRVQRVPATEANGRVHTSTVAAVVLPMPEDTGSETSDDLFTMDEIRIEVMRARGAGGQHVNKTESAVRLTHIPSGITVSMQDERSQHQNRRRAFQVLRARLMDRKLSQEVVERRDVRRNLVRSADRSEKIRTYNYAQDRVTDHRLGLSVKNLESILEGDSLQDLLDALAKKHQDDLLQEELEMT</sequence>
<name>A0AAW0G151_9APHY</name>
<dbReference type="Gene3D" id="6.10.140.1950">
    <property type="match status" value="1"/>
</dbReference>
<comment type="caution">
    <text evidence="5">The sequence shown here is derived from an EMBL/GenBank/DDBJ whole genome shotgun (WGS) entry which is preliminary data.</text>
</comment>
<dbReference type="Pfam" id="PF00472">
    <property type="entry name" value="RF-1"/>
    <property type="match status" value="1"/>
</dbReference>
<evidence type="ECO:0000256" key="1">
    <source>
        <dbReference type="ARBA" id="ARBA00010835"/>
    </source>
</evidence>
<dbReference type="InterPro" id="IPR050057">
    <property type="entry name" value="Prokaryotic/Mito_RF"/>
</dbReference>
<dbReference type="Gene3D" id="3.30.160.20">
    <property type="match status" value="1"/>
</dbReference>
<dbReference type="InterPro" id="IPR005139">
    <property type="entry name" value="PCRF"/>
</dbReference>
<dbReference type="Gene3D" id="3.30.70.1660">
    <property type="match status" value="1"/>
</dbReference>
<dbReference type="PROSITE" id="PS00745">
    <property type="entry name" value="RF_PROK_I"/>
    <property type="match status" value="1"/>
</dbReference>
<dbReference type="GO" id="GO:0003747">
    <property type="term" value="F:translation release factor activity"/>
    <property type="evidence" value="ECO:0007669"/>
    <property type="project" value="InterPro"/>
</dbReference>
<reference evidence="5 6" key="1">
    <citation type="submission" date="2022-09" db="EMBL/GenBank/DDBJ databases">
        <authorList>
            <person name="Palmer J.M."/>
        </authorList>
    </citation>
    <scope>NUCLEOTIDE SEQUENCE [LARGE SCALE GENOMIC DNA]</scope>
    <source>
        <strain evidence="5 6">DSM 7382</strain>
    </source>
</reference>
<dbReference type="SUPFAM" id="SSF75620">
    <property type="entry name" value="Release factor"/>
    <property type="match status" value="1"/>
</dbReference>
<dbReference type="InterPro" id="IPR045853">
    <property type="entry name" value="Pep_chain_release_fac_I_sf"/>
</dbReference>
<evidence type="ECO:0000256" key="3">
    <source>
        <dbReference type="ARBA" id="ARBA00022917"/>
    </source>
</evidence>
<dbReference type="GO" id="GO:0032543">
    <property type="term" value="P:mitochondrial translation"/>
    <property type="evidence" value="ECO:0007669"/>
    <property type="project" value="UniProtKB-ARBA"/>
</dbReference>